<feature type="compositionally biased region" description="Basic and acidic residues" evidence="4">
    <location>
        <begin position="281"/>
        <end position="303"/>
    </location>
</feature>
<dbReference type="GO" id="GO:0016020">
    <property type="term" value="C:membrane"/>
    <property type="evidence" value="ECO:0007669"/>
    <property type="project" value="UniProtKB-SubCell"/>
</dbReference>
<evidence type="ECO:0000313" key="7">
    <source>
        <dbReference type="EMBL" id="KAK2547728.1"/>
    </source>
</evidence>
<keyword evidence="3" id="KW-0325">Glycoprotein</keyword>
<feature type="compositionally biased region" description="Acidic residues" evidence="4">
    <location>
        <begin position="59"/>
        <end position="89"/>
    </location>
</feature>
<feature type="compositionally biased region" description="Polar residues" evidence="4">
    <location>
        <begin position="110"/>
        <end position="123"/>
    </location>
</feature>
<comment type="subcellular location">
    <subcellularLocation>
        <location evidence="1">Membrane</location>
    </subcellularLocation>
</comment>
<evidence type="ECO:0000256" key="1">
    <source>
        <dbReference type="ARBA" id="ARBA00004370"/>
    </source>
</evidence>
<dbReference type="GO" id="GO:0031410">
    <property type="term" value="C:cytoplasmic vesicle"/>
    <property type="evidence" value="ECO:0007669"/>
    <property type="project" value="TreeGrafter"/>
</dbReference>
<evidence type="ECO:0000256" key="3">
    <source>
        <dbReference type="ARBA" id="ARBA00023180"/>
    </source>
</evidence>
<feature type="compositionally biased region" description="Polar residues" evidence="4">
    <location>
        <begin position="304"/>
        <end position="317"/>
    </location>
</feature>
<dbReference type="Pfam" id="PF23597">
    <property type="entry name" value="KIAA0319_N"/>
    <property type="match status" value="1"/>
</dbReference>
<sequence>MSSPAMIALTIVLSFAVFNSGAETASDIPRHRKERSLLDVPKGSFSSTLDHILGIKDDYDLDDDDDDVSDEGFFDEGDNEDDEEPDIMEDNFISSGSSSRGHKKNKIHLRNNQTSAHAQSLNSKDGLVANDNEGSGSGSGSGSGDAEVIYPETFLSQQASEVGENNNDYDKAATADRHGSKVEDTDTENESTKDQENRDTEMSSPSKKVSKQPKNLIKLVVKGSREMLEQEEGSAPQKDNNTEETSGYDSGSGMNVDAEEQAEKHVVLKPHSKNATNVKTNESENERVKENSTLHAEENDRRNNASQNTTKMENPKSQGKKMVNVELKVRTQDKQAKKLTEKNEPVAAKKLSPQLLAHTKHAQEVSSHAKLAHKKLISPAAQPTCNSDSILAGHSLKGGTRSGRFTALGETASIHACLQRCCSKQTCDVALLIDGRCYGVACFSKELCKAVPVPHPHFIFSQLGFLNKGQKREKIQRNHEFHCQYGNLTLRNNENWSGELCGGVVRCKDGITTVTKCPDIPPKPDDCARPRLIVKHQKGKCCQMKWKCKAKHCFFNNRRIKHGYKLSDPLCTGLVSCYNGRLSMEYCPKIPERPKNCAKPKLKTISVPGKCCKKRWVCADKSCSYDGLKLSHGEKLTDASCAIVMECKNGFLQNKQCPSAPPVPHKCINPTLNVKRVLGECCEMSWTCEMS</sequence>
<keyword evidence="5" id="KW-0732">Signal</keyword>
<feature type="compositionally biased region" description="Polar residues" evidence="4">
    <location>
        <begin position="237"/>
        <end position="253"/>
    </location>
</feature>
<organism evidence="7 8">
    <name type="scientific">Acropora cervicornis</name>
    <name type="common">Staghorn coral</name>
    <dbReference type="NCBI Taxonomy" id="6130"/>
    <lineage>
        <taxon>Eukaryota</taxon>
        <taxon>Metazoa</taxon>
        <taxon>Cnidaria</taxon>
        <taxon>Anthozoa</taxon>
        <taxon>Hexacorallia</taxon>
        <taxon>Scleractinia</taxon>
        <taxon>Astrocoeniina</taxon>
        <taxon>Acroporidae</taxon>
        <taxon>Acropora</taxon>
    </lineage>
</organism>
<evidence type="ECO:0000259" key="6">
    <source>
        <dbReference type="Pfam" id="PF23597"/>
    </source>
</evidence>
<dbReference type="PANTHER" id="PTHR46182:SF2">
    <property type="entry name" value="FI19480P1"/>
    <property type="match status" value="1"/>
</dbReference>
<protein>
    <recommendedName>
        <fullName evidence="6">MANSC domain-containing protein</fullName>
    </recommendedName>
</protein>
<comment type="caution">
    <text evidence="7">The sequence shown here is derived from an EMBL/GenBank/DDBJ whole genome shotgun (WGS) entry which is preliminary data.</text>
</comment>
<feature type="chain" id="PRO_5041966006" description="MANSC domain-containing protein" evidence="5">
    <location>
        <begin position="22"/>
        <end position="691"/>
    </location>
</feature>
<dbReference type="PANTHER" id="PTHR46182">
    <property type="entry name" value="FI19480P1"/>
    <property type="match status" value="1"/>
</dbReference>
<dbReference type="InterPro" id="IPR029865">
    <property type="entry name" value="KIAA0319-like"/>
</dbReference>
<feature type="compositionally biased region" description="Basic and acidic residues" evidence="4">
    <location>
        <begin position="168"/>
        <end position="201"/>
    </location>
</feature>
<keyword evidence="8" id="KW-1185">Reference proteome</keyword>
<feature type="region of interest" description="Disordered" evidence="4">
    <location>
        <begin position="59"/>
        <end position="321"/>
    </location>
</feature>
<dbReference type="EMBL" id="JARQWQ010000170">
    <property type="protein sequence ID" value="KAK2547728.1"/>
    <property type="molecule type" value="Genomic_DNA"/>
</dbReference>
<accession>A0AAD9US04</accession>
<feature type="domain" description="MANSC" evidence="6">
    <location>
        <begin position="384"/>
        <end position="454"/>
    </location>
</feature>
<dbReference type="AlphaFoldDB" id="A0AAD9US04"/>
<feature type="compositionally biased region" description="Polar residues" evidence="4">
    <location>
        <begin position="154"/>
        <end position="166"/>
    </location>
</feature>
<evidence type="ECO:0000313" key="8">
    <source>
        <dbReference type="Proteomes" id="UP001249851"/>
    </source>
</evidence>
<dbReference type="InterPro" id="IPR013980">
    <property type="entry name" value="MANSC_dom"/>
</dbReference>
<keyword evidence="2" id="KW-0472">Membrane</keyword>
<proteinExistence type="predicted"/>
<evidence type="ECO:0000256" key="4">
    <source>
        <dbReference type="SAM" id="MobiDB-lite"/>
    </source>
</evidence>
<feature type="signal peptide" evidence="5">
    <location>
        <begin position="1"/>
        <end position="21"/>
    </location>
</feature>
<evidence type="ECO:0000256" key="5">
    <source>
        <dbReference type="SAM" id="SignalP"/>
    </source>
</evidence>
<reference evidence="7" key="1">
    <citation type="journal article" date="2023" name="G3 (Bethesda)">
        <title>Whole genome assembly and annotation of the endangered Caribbean coral Acropora cervicornis.</title>
        <authorList>
            <person name="Selwyn J.D."/>
            <person name="Vollmer S.V."/>
        </authorList>
    </citation>
    <scope>NUCLEOTIDE SEQUENCE</scope>
    <source>
        <strain evidence="7">K2</strain>
    </source>
</reference>
<name>A0AAD9US04_ACRCE</name>
<dbReference type="Proteomes" id="UP001249851">
    <property type="component" value="Unassembled WGS sequence"/>
</dbReference>
<feature type="compositionally biased region" description="Basic residues" evidence="4">
    <location>
        <begin position="100"/>
        <end position="109"/>
    </location>
</feature>
<evidence type="ECO:0000256" key="2">
    <source>
        <dbReference type="ARBA" id="ARBA00023136"/>
    </source>
</evidence>
<gene>
    <name evidence="7" type="ORF">P5673_032249</name>
</gene>
<dbReference type="GO" id="GO:0001764">
    <property type="term" value="P:neuron migration"/>
    <property type="evidence" value="ECO:0007669"/>
    <property type="project" value="TreeGrafter"/>
</dbReference>
<reference evidence="7" key="2">
    <citation type="journal article" date="2023" name="Science">
        <title>Genomic signatures of disease resistance in endangered staghorn corals.</title>
        <authorList>
            <person name="Vollmer S.V."/>
            <person name="Selwyn J.D."/>
            <person name="Despard B.A."/>
            <person name="Roesel C.L."/>
        </authorList>
    </citation>
    <scope>NUCLEOTIDE SEQUENCE</scope>
    <source>
        <strain evidence="7">K2</strain>
    </source>
</reference>